<comment type="caution">
    <text evidence="2">The sequence shown here is derived from an EMBL/GenBank/DDBJ whole genome shotgun (WGS) entry which is preliminary data.</text>
</comment>
<accession>A0A942TN48</accession>
<dbReference type="GO" id="GO:0008270">
    <property type="term" value="F:zinc ion binding"/>
    <property type="evidence" value="ECO:0007669"/>
    <property type="project" value="InterPro"/>
</dbReference>
<dbReference type="PANTHER" id="PTHR44013:SF1">
    <property type="entry name" value="ZINC-TYPE ALCOHOL DEHYDROGENASE-LIKE PROTEIN C16A3.02C"/>
    <property type="match status" value="1"/>
</dbReference>
<dbReference type="SMART" id="SM00829">
    <property type="entry name" value="PKS_ER"/>
    <property type="match status" value="1"/>
</dbReference>
<dbReference type="Pfam" id="PF13602">
    <property type="entry name" value="ADH_zinc_N_2"/>
    <property type="match status" value="1"/>
</dbReference>
<organism evidence="2 3">
    <name type="scientific">Lederbergia citrisecunda</name>
    <dbReference type="NCBI Taxonomy" id="2833583"/>
    <lineage>
        <taxon>Bacteria</taxon>
        <taxon>Bacillati</taxon>
        <taxon>Bacillota</taxon>
        <taxon>Bacilli</taxon>
        <taxon>Bacillales</taxon>
        <taxon>Bacillaceae</taxon>
        <taxon>Lederbergia</taxon>
    </lineage>
</organism>
<reference evidence="2 3" key="1">
    <citation type="submission" date="2021-05" db="EMBL/GenBank/DDBJ databases">
        <title>Novel Bacillus species.</title>
        <authorList>
            <person name="Liu G."/>
        </authorList>
    </citation>
    <scope>NUCLEOTIDE SEQUENCE [LARGE SCALE GENOMIC DNA]</scope>
    <source>
        <strain evidence="2 3">FJAT-49732</strain>
    </source>
</reference>
<dbReference type="CDD" id="cd08267">
    <property type="entry name" value="MDR1"/>
    <property type="match status" value="1"/>
</dbReference>
<dbReference type="InterPro" id="IPR011032">
    <property type="entry name" value="GroES-like_sf"/>
</dbReference>
<dbReference type="PROSITE" id="PS01162">
    <property type="entry name" value="QOR_ZETA_CRYSTAL"/>
    <property type="match status" value="1"/>
</dbReference>
<dbReference type="Proteomes" id="UP000682713">
    <property type="component" value="Unassembled WGS sequence"/>
</dbReference>
<dbReference type="GO" id="GO:0016491">
    <property type="term" value="F:oxidoreductase activity"/>
    <property type="evidence" value="ECO:0007669"/>
    <property type="project" value="InterPro"/>
</dbReference>
<dbReference type="InterPro" id="IPR052733">
    <property type="entry name" value="Chloroplast_QOR"/>
</dbReference>
<dbReference type="Pfam" id="PF08240">
    <property type="entry name" value="ADH_N"/>
    <property type="match status" value="1"/>
</dbReference>
<dbReference type="AlphaFoldDB" id="A0A942TN48"/>
<evidence type="ECO:0000313" key="3">
    <source>
        <dbReference type="Proteomes" id="UP000682713"/>
    </source>
</evidence>
<dbReference type="InterPro" id="IPR013154">
    <property type="entry name" value="ADH-like_N"/>
</dbReference>
<name>A0A942TN48_9BACI</name>
<dbReference type="RefSeq" id="WP_213111839.1">
    <property type="nucleotide sequence ID" value="NZ_JAGYPJ010000001.1"/>
</dbReference>
<sequence length="322" mass="34920">MKAIVYNKYGSPDVLNLTEVDKPIPEDNEVLVKIHASSLNYGNLVLLKGEPFLARFAFGLLKPKYTIPGGDIAGRVEAVGKNVTQFQPGQEVFGDLSTSGWGSFAEYVSVPENALALKPENLTFEEAAAVPMAAVTALQGLRNKGKIQAGQKVLINGASGGVGSFAVQIAKSFGAEVTGVCSTRNLEILRSLGADHVIDYTKEDFTEKGQKYDLILAVNGHHPITAYKRSLKANGTFIHVGGSGAQLFQTMTLGPWFSLSGKKKMSSLLQRQNQNDLILMKELLEVGKVKPVIDKTFKISEIKEAFKYFEQGHAQGKIVITF</sequence>
<dbReference type="EMBL" id="JAGYPJ010000001">
    <property type="protein sequence ID" value="MBS4201356.1"/>
    <property type="molecule type" value="Genomic_DNA"/>
</dbReference>
<dbReference type="Gene3D" id="3.40.50.720">
    <property type="entry name" value="NAD(P)-binding Rossmann-like Domain"/>
    <property type="match status" value="1"/>
</dbReference>
<protein>
    <submittedName>
        <fullName evidence="2">NAD(P)-dependent alcohol dehydrogenase</fullName>
    </submittedName>
</protein>
<gene>
    <name evidence="2" type="ORF">KHA93_17110</name>
</gene>
<dbReference type="Gene3D" id="3.90.180.10">
    <property type="entry name" value="Medium-chain alcohol dehydrogenases, catalytic domain"/>
    <property type="match status" value="1"/>
</dbReference>
<dbReference type="InterPro" id="IPR036291">
    <property type="entry name" value="NAD(P)-bd_dom_sf"/>
</dbReference>
<proteinExistence type="predicted"/>
<evidence type="ECO:0000313" key="2">
    <source>
        <dbReference type="EMBL" id="MBS4201356.1"/>
    </source>
</evidence>
<evidence type="ECO:0000259" key="1">
    <source>
        <dbReference type="SMART" id="SM00829"/>
    </source>
</evidence>
<dbReference type="SUPFAM" id="SSF51735">
    <property type="entry name" value="NAD(P)-binding Rossmann-fold domains"/>
    <property type="match status" value="1"/>
</dbReference>
<dbReference type="InterPro" id="IPR020843">
    <property type="entry name" value="ER"/>
</dbReference>
<dbReference type="SUPFAM" id="SSF50129">
    <property type="entry name" value="GroES-like"/>
    <property type="match status" value="1"/>
</dbReference>
<dbReference type="PANTHER" id="PTHR44013">
    <property type="entry name" value="ZINC-TYPE ALCOHOL DEHYDROGENASE-LIKE PROTEIN C16A3.02C"/>
    <property type="match status" value="1"/>
</dbReference>
<feature type="domain" description="Enoyl reductase (ER)" evidence="1">
    <location>
        <begin position="10"/>
        <end position="320"/>
    </location>
</feature>
<dbReference type="InterPro" id="IPR002364">
    <property type="entry name" value="Quin_OxRdtase/zeta-crystal_CS"/>
</dbReference>
<keyword evidence="3" id="KW-1185">Reference proteome</keyword>